<reference evidence="3 4" key="1">
    <citation type="submission" date="2023-07" db="EMBL/GenBank/DDBJ databases">
        <title>Genomic Encyclopedia of Type Strains, Phase IV (KMG-IV): sequencing the most valuable type-strain genomes for metagenomic binning, comparative biology and taxonomic classification.</title>
        <authorList>
            <person name="Goeker M."/>
        </authorList>
    </citation>
    <scope>NUCLEOTIDE SEQUENCE [LARGE SCALE GENOMIC DNA]</scope>
    <source>
        <strain evidence="3 4">DSM 11549</strain>
    </source>
</reference>
<feature type="compositionally biased region" description="Basic and acidic residues" evidence="1">
    <location>
        <begin position="101"/>
        <end position="116"/>
    </location>
</feature>
<evidence type="ECO:0000256" key="2">
    <source>
        <dbReference type="SAM" id="SignalP"/>
    </source>
</evidence>
<dbReference type="RefSeq" id="WP_307153070.1">
    <property type="nucleotide sequence ID" value="NZ_JAUSUK010000001.1"/>
</dbReference>
<keyword evidence="2" id="KW-0732">Signal</keyword>
<gene>
    <name evidence="3" type="ORF">J2R99_000663</name>
</gene>
<evidence type="ECO:0000313" key="4">
    <source>
        <dbReference type="Proteomes" id="UP001230253"/>
    </source>
</evidence>
<proteinExistence type="predicted"/>
<organism evidence="3 4">
    <name type="scientific">Rhodopseudomonas julia</name>
    <dbReference type="NCBI Taxonomy" id="200617"/>
    <lineage>
        <taxon>Bacteria</taxon>
        <taxon>Pseudomonadati</taxon>
        <taxon>Pseudomonadota</taxon>
        <taxon>Alphaproteobacteria</taxon>
        <taxon>Hyphomicrobiales</taxon>
        <taxon>Nitrobacteraceae</taxon>
        <taxon>Rhodopseudomonas</taxon>
    </lineage>
</organism>
<evidence type="ECO:0000256" key="1">
    <source>
        <dbReference type="SAM" id="MobiDB-lite"/>
    </source>
</evidence>
<sequence>MSPIQSLSWRSAAATLVVSAGLCAASMAQAGPLLPAGDAALAQTTPIQVQAKKSPDELRRDKKAKQLNNTKNIHQKNAKPDLIQPKTKPAPSARKTHHKTPKYDRAHDGPRFREKRTSHPYFHDGFYYMTQWWKR</sequence>
<evidence type="ECO:0000313" key="3">
    <source>
        <dbReference type="EMBL" id="MDQ0324814.1"/>
    </source>
</evidence>
<accession>A0ABU0C2S7</accession>
<protein>
    <submittedName>
        <fullName evidence="3">Uncharacterized protein</fullName>
    </submittedName>
</protein>
<name>A0ABU0C2S7_9BRAD</name>
<dbReference type="Proteomes" id="UP001230253">
    <property type="component" value="Unassembled WGS sequence"/>
</dbReference>
<keyword evidence="4" id="KW-1185">Reference proteome</keyword>
<feature type="chain" id="PRO_5045290870" evidence="2">
    <location>
        <begin position="31"/>
        <end position="135"/>
    </location>
</feature>
<feature type="region of interest" description="Disordered" evidence="1">
    <location>
        <begin position="46"/>
        <end position="116"/>
    </location>
</feature>
<comment type="caution">
    <text evidence="3">The sequence shown here is derived from an EMBL/GenBank/DDBJ whole genome shotgun (WGS) entry which is preliminary data.</text>
</comment>
<dbReference type="EMBL" id="JAUSUK010000001">
    <property type="protein sequence ID" value="MDQ0324814.1"/>
    <property type="molecule type" value="Genomic_DNA"/>
</dbReference>
<feature type="signal peptide" evidence="2">
    <location>
        <begin position="1"/>
        <end position="30"/>
    </location>
</feature>